<dbReference type="EMBL" id="KZ819284">
    <property type="protein sequence ID" value="PWO00695.1"/>
    <property type="molecule type" value="Genomic_DNA"/>
</dbReference>
<evidence type="ECO:0000313" key="5">
    <source>
        <dbReference type="Proteomes" id="UP000245946"/>
    </source>
</evidence>
<evidence type="ECO:0000256" key="1">
    <source>
        <dbReference type="ARBA" id="ARBA00022898"/>
    </source>
</evidence>
<evidence type="ECO:0000259" key="3">
    <source>
        <dbReference type="Pfam" id="PF02347"/>
    </source>
</evidence>
<evidence type="ECO:0000313" key="4">
    <source>
        <dbReference type="EMBL" id="PWO00695.1"/>
    </source>
</evidence>
<keyword evidence="5" id="KW-1185">Reference proteome</keyword>
<dbReference type="GO" id="GO:0030170">
    <property type="term" value="F:pyridoxal phosphate binding"/>
    <property type="evidence" value="ECO:0007669"/>
    <property type="project" value="TreeGrafter"/>
</dbReference>
<dbReference type="InterPro" id="IPR015421">
    <property type="entry name" value="PyrdxlP-dep_Trfase_major"/>
</dbReference>
<keyword evidence="1" id="KW-0663">Pyridoxal phosphate</keyword>
<dbReference type="RefSeq" id="XP_025600973.1">
    <property type="nucleotide sequence ID" value="XM_025741395.1"/>
</dbReference>
<dbReference type="Pfam" id="PF02347">
    <property type="entry name" value="GDC-P"/>
    <property type="match status" value="1"/>
</dbReference>
<dbReference type="InterPro" id="IPR020581">
    <property type="entry name" value="GDC_P"/>
</dbReference>
<keyword evidence="2" id="KW-0560">Oxidoreductase</keyword>
<name>A0A316ZI39_9BASI</name>
<dbReference type="AlphaFoldDB" id="A0A316ZI39"/>
<dbReference type="GO" id="GO:0019464">
    <property type="term" value="P:glycine decarboxylation via glycine cleavage system"/>
    <property type="evidence" value="ECO:0007669"/>
    <property type="project" value="TreeGrafter"/>
</dbReference>
<dbReference type="GO" id="GO:0005960">
    <property type="term" value="C:glycine cleavage complex"/>
    <property type="evidence" value="ECO:0007669"/>
    <property type="project" value="TreeGrafter"/>
</dbReference>
<dbReference type="InterPro" id="IPR049315">
    <property type="entry name" value="GDC-P_N"/>
</dbReference>
<protein>
    <submittedName>
        <fullName evidence="4">Glycine cleavage system P-protein</fullName>
    </submittedName>
</protein>
<accession>A0A316ZI39</accession>
<sequence>MALPARLAARRIGAAVPRLAAAAPAQRGLSAKAGAAPPPQPQSSVFAALDTFAPRHIGPRDGDIAKMLAVLGYDSLDAFVRDAVPAEIRLAADGQKETAGAQDGRQGDRMASKRIAALSESELARRGRAIADMNRPVKSLIGLGYHNTNVPPVILRNILESPAWYTSYTPYQPEISQGRLESLLNYQTMIKSLTALDIANASLLDEGTAAAEAMTLAYGHGRSKRRTFLVDTAVLPQTLSVLRQRARGFQINVVSVDLSQGLPQEHAKDTMGVLVQYPDVDGVIRDYASLAAETHKAGGLVVAAADLLALTMVKPPGEWGADIAVGSSARFGVPPGFGGPHAAFFAVRDKLTRKMPGRLVGVSKDARGKRALRLALQTREQHIRRAS</sequence>
<dbReference type="GO" id="GO:0004375">
    <property type="term" value="F:glycine dehydrogenase (decarboxylating) activity"/>
    <property type="evidence" value="ECO:0007669"/>
    <property type="project" value="InterPro"/>
</dbReference>
<dbReference type="Proteomes" id="UP000245946">
    <property type="component" value="Unassembled WGS sequence"/>
</dbReference>
<dbReference type="GO" id="GO:0016594">
    <property type="term" value="F:glycine binding"/>
    <property type="evidence" value="ECO:0007669"/>
    <property type="project" value="TreeGrafter"/>
</dbReference>
<dbReference type="PANTHER" id="PTHR11773">
    <property type="entry name" value="GLYCINE DEHYDROGENASE, DECARBOXYLATING"/>
    <property type="match status" value="1"/>
</dbReference>
<evidence type="ECO:0000256" key="2">
    <source>
        <dbReference type="ARBA" id="ARBA00023002"/>
    </source>
</evidence>
<dbReference type="STRING" id="58919.A0A316ZI39"/>
<dbReference type="OrthoDB" id="6537869at2759"/>
<dbReference type="SUPFAM" id="SSF53383">
    <property type="entry name" value="PLP-dependent transferases"/>
    <property type="match status" value="1"/>
</dbReference>
<organism evidence="4 5">
    <name type="scientific">Tilletiopsis washingtonensis</name>
    <dbReference type="NCBI Taxonomy" id="58919"/>
    <lineage>
        <taxon>Eukaryota</taxon>
        <taxon>Fungi</taxon>
        <taxon>Dikarya</taxon>
        <taxon>Basidiomycota</taxon>
        <taxon>Ustilaginomycotina</taxon>
        <taxon>Exobasidiomycetes</taxon>
        <taxon>Entylomatales</taxon>
        <taxon>Entylomatales incertae sedis</taxon>
        <taxon>Tilletiopsis</taxon>
    </lineage>
</organism>
<dbReference type="PANTHER" id="PTHR11773:SF1">
    <property type="entry name" value="GLYCINE DEHYDROGENASE (DECARBOXYLATING), MITOCHONDRIAL"/>
    <property type="match status" value="1"/>
</dbReference>
<reference evidence="4 5" key="1">
    <citation type="journal article" date="2018" name="Mol. Biol. Evol.">
        <title>Broad Genomic Sampling Reveals a Smut Pathogenic Ancestry of the Fungal Clade Ustilaginomycotina.</title>
        <authorList>
            <person name="Kijpornyongpan T."/>
            <person name="Mondo S.J."/>
            <person name="Barry K."/>
            <person name="Sandor L."/>
            <person name="Lee J."/>
            <person name="Lipzen A."/>
            <person name="Pangilinan J."/>
            <person name="LaButti K."/>
            <person name="Hainaut M."/>
            <person name="Henrissat B."/>
            <person name="Grigoriev I.V."/>
            <person name="Spatafora J.W."/>
            <person name="Aime M.C."/>
        </authorList>
    </citation>
    <scope>NUCLEOTIDE SEQUENCE [LARGE SCALE GENOMIC DNA]</scope>
    <source>
        <strain evidence="4 5">MCA 4186</strain>
    </source>
</reference>
<gene>
    <name evidence="4" type="ORF">FA09DRAFT_327423</name>
</gene>
<proteinExistence type="predicted"/>
<feature type="domain" description="Glycine cleavage system P-protein N-terminal" evidence="3">
    <location>
        <begin position="55"/>
        <end position="385"/>
    </location>
</feature>
<dbReference type="InterPro" id="IPR015424">
    <property type="entry name" value="PyrdxlP-dep_Trfase"/>
</dbReference>
<dbReference type="GO" id="GO:0005739">
    <property type="term" value="C:mitochondrion"/>
    <property type="evidence" value="ECO:0007669"/>
    <property type="project" value="TreeGrafter"/>
</dbReference>
<dbReference type="Gene3D" id="3.40.640.10">
    <property type="entry name" value="Type I PLP-dependent aspartate aminotransferase-like (Major domain)"/>
    <property type="match status" value="1"/>
</dbReference>
<dbReference type="FunFam" id="3.40.640.10:FF:000199">
    <property type="entry name" value="Glycine dehydrogenase [decarboxylating], mitochondrial"/>
    <property type="match status" value="1"/>
</dbReference>
<dbReference type="GeneID" id="37268939"/>